<organism evidence="2 3">
    <name type="scientific">Methylotenera mobilis</name>
    <dbReference type="NCBI Taxonomy" id="359408"/>
    <lineage>
        <taxon>Bacteria</taxon>
        <taxon>Pseudomonadati</taxon>
        <taxon>Pseudomonadota</taxon>
        <taxon>Betaproteobacteria</taxon>
        <taxon>Nitrosomonadales</taxon>
        <taxon>Methylophilaceae</taxon>
        <taxon>Methylotenera</taxon>
    </lineage>
</organism>
<evidence type="ECO:0000313" key="3">
    <source>
        <dbReference type="Proteomes" id="UP000264313"/>
    </source>
</evidence>
<proteinExistence type="predicted"/>
<dbReference type="AlphaFoldDB" id="A0A351R895"/>
<evidence type="ECO:0000256" key="1">
    <source>
        <dbReference type="SAM" id="Phobius"/>
    </source>
</evidence>
<dbReference type="Proteomes" id="UP000264313">
    <property type="component" value="Unassembled WGS sequence"/>
</dbReference>
<feature type="transmembrane region" description="Helical" evidence="1">
    <location>
        <begin position="22"/>
        <end position="41"/>
    </location>
</feature>
<name>A0A351R895_9PROT</name>
<evidence type="ECO:0000313" key="2">
    <source>
        <dbReference type="EMBL" id="HBA08266.1"/>
    </source>
</evidence>
<protein>
    <submittedName>
        <fullName evidence="2">MSHA biogenesis protein MshJ</fullName>
    </submittedName>
</protein>
<sequence length="65" mass="7289">ALIEKWSSLSSKFDALNNRERLMVFGASALVVYTAINMLLISPLEISKQRYLSEVSTDQSVILDL</sequence>
<keyword evidence="1" id="KW-0812">Transmembrane</keyword>
<dbReference type="EMBL" id="DNAA01000022">
    <property type="protein sequence ID" value="HBA08266.1"/>
    <property type="molecule type" value="Genomic_DNA"/>
</dbReference>
<feature type="non-terminal residue" evidence="2">
    <location>
        <position position="65"/>
    </location>
</feature>
<reference evidence="2 3" key="1">
    <citation type="journal article" date="2018" name="Nat. Biotechnol.">
        <title>A standardized bacterial taxonomy based on genome phylogeny substantially revises the tree of life.</title>
        <authorList>
            <person name="Parks D.H."/>
            <person name="Chuvochina M."/>
            <person name="Waite D.W."/>
            <person name="Rinke C."/>
            <person name="Skarshewski A."/>
            <person name="Chaumeil P.A."/>
            <person name="Hugenholtz P."/>
        </authorList>
    </citation>
    <scope>NUCLEOTIDE SEQUENCE [LARGE SCALE GENOMIC DNA]</scope>
    <source>
        <strain evidence="2">UBA9958</strain>
    </source>
</reference>
<keyword evidence="1" id="KW-0472">Membrane</keyword>
<keyword evidence="1" id="KW-1133">Transmembrane helix</keyword>
<comment type="caution">
    <text evidence="2">The sequence shown here is derived from an EMBL/GenBank/DDBJ whole genome shotgun (WGS) entry which is preliminary data.</text>
</comment>
<gene>
    <name evidence="2" type="ORF">DCW48_00850</name>
</gene>
<feature type="non-terminal residue" evidence="2">
    <location>
        <position position="1"/>
    </location>
</feature>
<accession>A0A351R895</accession>